<keyword evidence="3 8" id="KW-0808">Transferase</keyword>
<comment type="subunit">
    <text evidence="8">Homotetramer.</text>
</comment>
<dbReference type="InterPro" id="IPR036850">
    <property type="entry name" value="NDK-like_dom_sf"/>
</dbReference>
<keyword evidence="8" id="KW-0479">Metal-binding</keyword>
<organism evidence="13 14">
    <name type="scientific">Paenibacillus macquariensis</name>
    <dbReference type="NCBI Taxonomy" id="948756"/>
    <lineage>
        <taxon>Bacteria</taxon>
        <taxon>Bacillati</taxon>
        <taxon>Bacillota</taxon>
        <taxon>Bacilli</taxon>
        <taxon>Bacillales</taxon>
        <taxon>Paenibacillaceae</taxon>
        <taxon>Paenibacillus</taxon>
    </lineage>
</organism>
<dbReference type="Pfam" id="PF00334">
    <property type="entry name" value="NDK"/>
    <property type="match status" value="1"/>
</dbReference>
<dbReference type="HAMAP" id="MF_00451">
    <property type="entry name" value="NDP_kinase"/>
    <property type="match status" value="1"/>
</dbReference>
<feature type="binding site" evidence="8 9">
    <location>
        <position position="102"/>
    </location>
    <ligand>
        <name>ATP</name>
        <dbReference type="ChEBI" id="CHEBI:30616"/>
    </ligand>
</feature>
<accession>A0ABY1JJN6</accession>
<feature type="binding site" evidence="8 9">
    <location>
        <position position="20"/>
    </location>
    <ligand>
        <name>ATP</name>
        <dbReference type="ChEBI" id="CHEBI:30616"/>
    </ligand>
</feature>
<evidence type="ECO:0000256" key="2">
    <source>
        <dbReference type="ARBA" id="ARBA00008142"/>
    </source>
</evidence>
<dbReference type="EC" id="2.7.4.6" evidence="8 11"/>
<evidence type="ECO:0000256" key="6">
    <source>
        <dbReference type="ARBA" id="ARBA00022840"/>
    </source>
</evidence>
<evidence type="ECO:0000256" key="1">
    <source>
        <dbReference type="ARBA" id="ARBA00001946"/>
    </source>
</evidence>
<dbReference type="SMART" id="SM00562">
    <property type="entry name" value="NDK"/>
    <property type="match status" value="1"/>
</dbReference>
<proteinExistence type="inferred from homology"/>
<comment type="cofactor">
    <cofactor evidence="1 8">
        <name>Mg(2+)</name>
        <dbReference type="ChEBI" id="CHEBI:18420"/>
    </cofactor>
</comment>
<comment type="catalytic activity">
    <reaction evidence="8 11">
        <text>a 2'-deoxyribonucleoside 5'-diphosphate + ATP = a 2'-deoxyribonucleoside 5'-triphosphate + ADP</text>
        <dbReference type="Rhea" id="RHEA:44640"/>
        <dbReference type="ChEBI" id="CHEBI:30616"/>
        <dbReference type="ChEBI" id="CHEBI:61560"/>
        <dbReference type="ChEBI" id="CHEBI:73316"/>
        <dbReference type="ChEBI" id="CHEBI:456216"/>
        <dbReference type="EC" id="2.7.4.6"/>
    </reaction>
</comment>
<feature type="binding site" evidence="8 9">
    <location>
        <position position="96"/>
    </location>
    <ligand>
        <name>ATP</name>
        <dbReference type="ChEBI" id="CHEBI:30616"/>
    </ligand>
</feature>
<keyword evidence="8" id="KW-0597">Phosphoprotein</keyword>
<dbReference type="InterPro" id="IPR001564">
    <property type="entry name" value="Nucleoside_diP_kinase"/>
</dbReference>
<evidence type="ECO:0000256" key="8">
    <source>
        <dbReference type="HAMAP-Rule" id="MF_00451"/>
    </source>
</evidence>
<evidence type="ECO:0000256" key="3">
    <source>
        <dbReference type="ARBA" id="ARBA00022679"/>
    </source>
</evidence>
<dbReference type="InterPro" id="IPR023005">
    <property type="entry name" value="Nucleoside_diP_kinase_AS"/>
</dbReference>
<evidence type="ECO:0000256" key="4">
    <source>
        <dbReference type="ARBA" id="ARBA00022741"/>
    </source>
</evidence>
<feature type="binding site" evidence="8 9">
    <location>
        <position position="68"/>
    </location>
    <ligand>
        <name>ATP</name>
        <dbReference type="ChEBI" id="CHEBI:30616"/>
    </ligand>
</feature>
<keyword evidence="6 8" id="KW-0067">ATP-binding</keyword>
<dbReference type="PROSITE" id="PS51374">
    <property type="entry name" value="NDPK_LIKE"/>
    <property type="match status" value="1"/>
</dbReference>
<dbReference type="EMBL" id="FTNK01000001">
    <property type="protein sequence ID" value="SIQ30629.1"/>
    <property type="molecule type" value="Genomic_DNA"/>
</dbReference>
<comment type="similarity">
    <text evidence="2 8 9 10">Belongs to the NDK family.</text>
</comment>
<evidence type="ECO:0000256" key="11">
    <source>
        <dbReference type="RuleBase" id="RU004013"/>
    </source>
</evidence>
<dbReference type="GO" id="GO:0016301">
    <property type="term" value="F:kinase activity"/>
    <property type="evidence" value="ECO:0007669"/>
    <property type="project" value="UniProtKB-KW"/>
</dbReference>
<evidence type="ECO:0000313" key="13">
    <source>
        <dbReference type="EMBL" id="SIQ30629.1"/>
    </source>
</evidence>
<dbReference type="InterPro" id="IPR034907">
    <property type="entry name" value="NDK-like_dom"/>
</dbReference>
<dbReference type="NCBIfam" id="NF001908">
    <property type="entry name" value="PRK00668.1"/>
    <property type="match status" value="1"/>
</dbReference>
<evidence type="ECO:0000259" key="12">
    <source>
        <dbReference type="SMART" id="SM00562"/>
    </source>
</evidence>
<keyword evidence="7 8" id="KW-0546">Nucleotide metabolism</keyword>
<protein>
    <recommendedName>
        <fullName evidence="8 11">Nucleoside diphosphate kinase</fullName>
        <shortName evidence="8">NDK</shortName>
        <shortName evidence="8">NDP kinase</shortName>
        <ecNumber evidence="8 11">2.7.4.6</ecNumber>
    </recommendedName>
    <alternativeName>
        <fullName evidence="8">Nucleoside-2-P kinase</fullName>
    </alternativeName>
</protein>
<dbReference type="Proteomes" id="UP000186666">
    <property type="component" value="Unassembled WGS sequence"/>
</dbReference>
<name>A0ABY1JJN6_9BACL</name>
<feature type="binding site" evidence="8 9">
    <location>
        <position position="113"/>
    </location>
    <ligand>
        <name>ATP</name>
        <dbReference type="ChEBI" id="CHEBI:30616"/>
    </ligand>
</feature>
<dbReference type="CDD" id="cd04413">
    <property type="entry name" value="NDPk_I"/>
    <property type="match status" value="1"/>
</dbReference>
<comment type="caution">
    <text evidence="13">The sequence shown here is derived from an EMBL/GenBank/DDBJ whole genome shotgun (WGS) entry which is preliminary data.</text>
</comment>
<dbReference type="PROSITE" id="PS00469">
    <property type="entry name" value="NDPK"/>
    <property type="match status" value="1"/>
</dbReference>
<comment type="subcellular location">
    <subcellularLocation>
        <location evidence="8">Cytoplasm</location>
    </subcellularLocation>
</comment>
<reference evidence="13 14" key="1">
    <citation type="submission" date="2017-01" db="EMBL/GenBank/DDBJ databases">
        <authorList>
            <person name="Varghese N."/>
            <person name="Submissions S."/>
        </authorList>
    </citation>
    <scope>NUCLEOTIDE SEQUENCE [LARGE SCALE GENOMIC DNA]</scope>
    <source>
        <strain evidence="13 14">ATCC 23464</strain>
    </source>
</reference>
<dbReference type="SUPFAM" id="SSF54919">
    <property type="entry name" value="Nucleoside diphosphate kinase, NDK"/>
    <property type="match status" value="1"/>
</dbReference>
<keyword evidence="14" id="KW-1185">Reference proteome</keyword>
<keyword evidence="5 8" id="KW-0418">Kinase</keyword>
<evidence type="ECO:0000256" key="7">
    <source>
        <dbReference type="ARBA" id="ARBA00023080"/>
    </source>
</evidence>
<dbReference type="Gene3D" id="3.30.70.141">
    <property type="entry name" value="Nucleoside diphosphate kinase-like domain"/>
    <property type="match status" value="1"/>
</dbReference>
<keyword evidence="8" id="KW-0963">Cytoplasm</keyword>
<feature type="binding site" evidence="8 9">
    <location>
        <position position="123"/>
    </location>
    <ligand>
        <name>ATP</name>
        <dbReference type="ChEBI" id="CHEBI:30616"/>
    </ligand>
</feature>
<feature type="active site" description="Pros-phosphohistidine intermediate" evidence="8 9">
    <location>
        <position position="126"/>
    </location>
</feature>
<evidence type="ECO:0000256" key="9">
    <source>
        <dbReference type="PROSITE-ProRule" id="PRU00706"/>
    </source>
</evidence>
<dbReference type="PRINTS" id="PR01243">
    <property type="entry name" value="NUCDPKINASE"/>
</dbReference>
<dbReference type="PANTHER" id="PTHR11349">
    <property type="entry name" value="NUCLEOSIDE DIPHOSPHATE KINASE"/>
    <property type="match status" value="1"/>
</dbReference>
<evidence type="ECO:0000256" key="5">
    <source>
        <dbReference type="ARBA" id="ARBA00022777"/>
    </source>
</evidence>
<keyword evidence="8" id="KW-0460">Magnesium</keyword>
<evidence type="ECO:0000256" key="10">
    <source>
        <dbReference type="RuleBase" id="RU004011"/>
    </source>
</evidence>
<keyword evidence="4 8" id="KW-0547">Nucleotide-binding</keyword>
<gene>
    <name evidence="8" type="primary">ndk</name>
    <name evidence="13" type="ORF">SAMN05421578_101138</name>
</gene>
<comment type="catalytic activity">
    <reaction evidence="8">
        <text>a ribonucleoside 5'-diphosphate + ATP = a ribonucleoside 5'-triphosphate + ADP</text>
        <dbReference type="Rhea" id="RHEA:18113"/>
        <dbReference type="ChEBI" id="CHEBI:30616"/>
        <dbReference type="ChEBI" id="CHEBI:57930"/>
        <dbReference type="ChEBI" id="CHEBI:61557"/>
        <dbReference type="ChEBI" id="CHEBI:456216"/>
        <dbReference type="EC" id="2.7.4.6"/>
    </reaction>
</comment>
<feature type="domain" description="Nucleoside diphosphate kinase-like" evidence="12">
    <location>
        <begin position="12"/>
        <end position="149"/>
    </location>
</feature>
<sequence>MIDLLEMESEHMERTFLMVKPDGVQRGLIGRIISRFEDKGFTLVACKVVQVTENQAKIHYAEHDGKDFFLNLVNFITSGPVVAMVWEGDDIIALSRVVNGKTNVNEAQPGSIRGDFAAHTPKNLIHGSDSPESSKREIANFFEDHELVKYDKTISSWI</sequence>
<comment type="function">
    <text evidence="8">Major role in the synthesis of nucleoside triphosphates other than ATP. The ATP gamma phosphate is transferred to the NDP beta phosphate via a ping-pong mechanism, using a phosphorylated active-site intermediate.</text>
</comment>
<evidence type="ECO:0000313" key="14">
    <source>
        <dbReference type="Proteomes" id="UP000186666"/>
    </source>
</evidence>